<accession>A0A9N9DWX5</accession>
<protein>
    <submittedName>
        <fullName evidence="1">8492_t:CDS:1</fullName>
    </submittedName>
</protein>
<reference evidence="1" key="1">
    <citation type="submission" date="2021-06" db="EMBL/GenBank/DDBJ databases">
        <authorList>
            <person name="Kallberg Y."/>
            <person name="Tangrot J."/>
            <person name="Rosling A."/>
        </authorList>
    </citation>
    <scope>NUCLEOTIDE SEQUENCE</scope>
    <source>
        <strain evidence="1">FL966</strain>
    </source>
</reference>
<gene>
    <name evidence="1" type="ORF">CPELLU_LOCUS9337</name>
</gene>
<dbReference type="EMBL" id="CAJVQA010007073">
    <property type="protein sequence ID" value="CAG8651087.1"/>
    <property type="molecule type" value="Genomic_DNA"/>
</dbReference>
<proteinExistence type="predicted"/>
<evidence type="ECO:0000313" key="2">
    <source>
        <dbReference type="Proteomes" id="UP000789759"/>
    </source>
</evidence>
<sequence>MRAAQGKPVKGNLLETTASTKYFEVFVLRENLFAKDIIFAKGTKATKATKFTSSTKFNKFNNRIY</sequence>
<dbReference type="AlphaFoldDB" id="A0A9N9DWX5"/>
<name>A0A9N9DWX5_9GLOM</name>
<dbReference type="Proteomes" id="UP000789759">
    <property type="component" value="Unassembled WGS sequence"/>
</dbReference>
<organism evidence="1 2">
    <name type="scientific">Cetraspora pellucida</name>
    <dbReference type="NCBI Taxonomy" id="1433469"/>
    <lineage>
        <taxon>Eukaryota</taxon>
        <taxon>Fungi</taxon>
        <taxon>Fungi incertae sedis</taxon>
        <taxon>Mucoromycota</taxon>
        <taxon>Glomeromycotina</taxon>
        <taxon>Glomeromycetes</taxon>
        <taxon>Diversisporales</taxon>
        <taxon>Gigasporaceae</taxon>
        <taxon>Cetraspora</taxon>
    </lineage>
</organism>
<comment type="caution">
    <text evidence="1">The sequence shown here is derived from an EMBL/GenBank/DDBJ whole genome shotgun (WGS) entry which is preliminary data.</text>
</comment>
<evidence type="ECO:0000313" key="1">
    <source>
        <dbReference type="EMBL" id="CAG8651087.1"/>
    </source>
</evidence>
<keyword evidence="2" id="KW-1185">Reference proteome</keyword>